<dbReference type="Proteomes" id="UP000012117">
    <property type="component" value="Unassembled WGS sequence"/>
</dbReference>
<comment type="caution">
    <text evidence="1">The sequence shown here is derived from an EMBL/GenBank/DDBJ whole genome shotgun (WGS) entry which is preliminary data.</text>
</comment>
<dbReference type="EMBL" id="AKWN02000150">
    <property type="protein sequence ID" value="EMP08265.1"/>
    <property type="molecule type" value="Genomic_DNA"/>
</dbReference>
<reference evidence="1 2" key="1">
    <citation type="submission" date="2013-01" db="EMBL/GenBank/DDBJ databases">
        <authorList>
            <person name="Harkins D.M."/>
            <person name="Durkin A.S."/>
            <person name="Brinkac L.M."/>
            <person name="Haft D.H."/>
            <person name="Selengut J.D."/>
            <person name="Sanka R."/>
            <person name="DePew J."/>
            <person name="Purushe J."/>
            <person name="Picardeau M."/>
            <person name="Werts C."/>
            <person name="Goarant C."/>
            <person name="Vinetz J.M."/>
            <person name="Sutton G.G."/>
            <person name="Nierman W.C."/>
            <person name="Fouts D.E."/>
        </authorList>
    </citation>
    <scope>NUCLEOTIDE SEQUENCE [LARGE SCALE GENOMIC DNA]</scope>
    <source>
        <strain evidence="1 2">200701872</strain>
    </source>
</reference>
<organism evidence="1 2">
    <name type="scientific">Leptospira interrogans serovar Pyrogenes str. 200701872</name>
    <dbReference type="NCBI Taxonomy" id="1193029"/>
    <lineage>
        <taxon>Bacteria</taxon>
        <taxon>Pseudomonadati</taxon>
        <taxon>Spirochaetota</taxon>
        <taxon>Spirochaetia</taxon>
        <taxon>Leptospirales</taxon>
        <taxon>Leptospiraceae</taxon>
        <taxon>Leptospira</taxon>
    </lineage>
</organism>
<sequence>MLEKNKSKLKKRPRFFISEFVDMLSHKPFLKDLKIRYKGDVNFKEWKLKHKQYFNILNSKLS</sequence>
<dbReference type="AlphaFoldDB" id="M7A2J9"/>
<evidence type="ECO:0000313" key="2">
    <source>
        <dbReference type="Proteomes" id="UP000012117"/>
    </source>
</evidence>
<gene>
    <name evidence="1" type="ORF">LEP1GSC124_2080</name>
</gene>
<protein>
    <submittedName>
        <fullName evidence="1">Uncharacterized protein</fullName>
    </submittedName>
</protein>
<proteinExistence type="predicted"/>
<dbReference type="BioCyc" id="LINT1193029:G11R4-1558-MONOMER"/>
<accession>M7A2J9</accession>
<name>M7A2J9_LEPIR</name>
<evidence type="ECO:0000313" key="1">
    <source>
        <dbReference type="EMBL" id="EMP08265.1"/>
    </source>
</evidence>